<dbReference type="Proteomes" id="UP001209854">
    <property type="component" value="Unassembled WGS sequence"/>
</dbReference>
<proteinExistence type="predicted"/>
<dbReference type="RefSeq" id="WP_262563857.1">
    <property type="nucleotide sequence ID" value="NZ_JAPFCC010000001.1"/>
</dbReference>
<feature type="region of interest" description="Disordered" evidence="1">
    <location>
        <begin position="72"/>
        <end position="98"/>
    </location>
</feature>
<organism evidence="2 3">
    <name type="scientific">Endozoicomonas gorgoniicola</name>
    <dbReference type="NCBI Taxonomy" id="1234144"/>
    <lineage>
        <taxon>Bacteria</taxon>
        <taxon>Pseudomonadati</taxon>
        <taxon>Pseudomonadota</taxon>
        <taxon>Gammaproteobacteria</taxon>
        <taxon>Oceanospirillales</taxon>
        <taxon>Endozoicomonadaceae</taxon>
        <taxon>Endozoicomonas</taxon>
    </lineage>
</organism>
<comment type="caution">
    <text evidence="2">The sequence shown here is derived from an EMBL/GenBank/DDBJ whole genome shotgun (WGS) entry which is preliminary data.</text>
</comment>
<sequence length="515" mass="57854">MRTAYVFFTLIILSTSGYPLSGLAGGVILSERTLWNYPEVILESSSEAPQKQSTELLTSSLFEPYKTDIKVIPGGSKKNQRPQLQRYDSQGLSSDEEDYDLDSQQAEPFFRDPHFEDLNSRLNAALNKLDNWLKKHPDTVLVLELDIDGVMIHFLAPPTLGKPFSIPEDQQKILDKLDTFIRQHPNIYLFYNTARPDLSFERPVADHASETTRRHWFSLRRIQKDQNSLGTIQAKADGPYGDTITYKLPAAKAIITGGGGHIEFASESFATDQDLIEINAALDQWRKDDLIALPDVLSSYVISEHYRRSGSERMLPILLSPRTNSSPLVTGPFNTLPMMQFIKLYDQKMEEAFFYSFNGVALNKGTAARLLLSLLHKKQFLKGKKGLLVAAGDSFYDAPMINPVFEAATLEVVTWDQMTARENRIRSDIVSTEVPQLPPATNFLLEGDLVWLLGVKVCSLNERNYNLCNLTNPALNQTLSNPKIVTAKGLELDLTVNLFEKITDALNQYQATSAL</sequence>
<gene>
    <name evidence="2" type="ORF">NX722_16150</name>
</gene>
<protein>
    <submittedName>
        <fullName evidence="2">Uncharacterized protein</fullName>
    </submittedName>
</protein>
<keyword evidence="3" id="KW-1185">Reference proteome</keyword>
<accession>A0ABT3MXK5</accession>
<evidence type="ECO:0000313" key="2">
    <source>
        <dbReference type="EMBL" id="MCW7554123.1"/>
    </source>
</evidence>
<evidence type="ECO:0000256" key="1">
    <source>
        <dbReference type="SAM" id="MobiDB-lite"/>
    </source>
</evidence>
<reference evidence="2 3" key="1">
    <citation type="submission" date="2022-10" db="EMBL/GenBank/DDBJ databases">
        <title>High-quality genome sequences of two octocoral-associated bacteria, Endozoicomonas euniceicola EF212 and Endozoicomonas gorgoniicola PS125.</title>
        <authorList>
            <person name="Chiou Y.-J."/>
            <person name="Chen Y.-H."/>
        </authorList>
    </citation>
    <scope>NUCLEOTIDE SEQUENCE [LARGE SCALE GENOMIC DNA]</scope>
    <source>
        <strain evidence="2 3">PS125</strain>
    </source>
</reference>
<evidence type="ECO:0000313" key="3">
    <source>
        <dbReference type="Proteomes" id="UP001209854"/>
    </source>
</evidence>
<feature type="compositionally biased region" description="Polar residues" evidence="1">
    <location>
        <begin position="81"/>
        <end position="91"/>
    </location>
</feature>
<dbReference type="EMBL" id="JAPFCC010000001">
    <property type="protein sequence ID" value="MCW7554123.1"/>
    <property type="molecule type" value="Genomic_DNA"/>
</dbReference>
<name>A0ABT3MXK5_9GAMM</name>